<dbReference type="InterPro" id="IPR017946">
    <property type="entry name" value="PLC-like_Pdiesterase_TIM-brl"/>
</dbReference>
<feature type="region of interest" description="Disordered" evidence="3">
    <location>
        <begin position="234"/>
        <end position="266"/>
    </location>
</feature>
<dbReference type="CDD" id="cd08577">
    <property type="entry name" value="PI-PLCc_GDPD_SF_unchar3"/>
    <property type="match status" value="1"/>
</dbReference>
<dbReference type="EMBL" id="ML978718">
    <property type="protein sequence ID" value="KAF2087902.1"/>
    <property type="molecule type" value="Genomic_DNA"/>
</dbReference>
<dbReference type="GO" id="GO:0006629">
    <property type="term" value="P:lipid metabolic process"/>
    <property type="evidence" value="ECO:0007669"/>
    <property type="project" value="InterPro"/>
</dbReference>
<accession>A0A9P4LX89</accession>
<evidence type="ECO:0000256" key="2">
    <source>
        <dbReference type="ARBA" id="ARBA00014286"/>
    </source>
</evidence>
<dbReference type="Proteomes" id="UP000799776">
    <property type="component" value="Unassembled WGS sequence"/>
</dbReference>
<dbReference type="PANTHER" id="PTHR31571:SF1">
    <property type="entry name" value="ALTERED INHERITANCE OF MITOCHONDRIA PROTEIN 6"/>
    <property type="match status" value="1"/>
</dbReference>
<dbReference type="OrthoDB" id="4153866at2759"/>
<dbReference type="SUPFAM" id="SSF51695">
    <property type="entry name" value="PLC-like phosphodiesterases"/>
    <property type="match status" value="1"/>
</dbReference>
<name>A0A9P4LX89_9PEZI</name>
<comment type="caution">
    <text evidence="4">The sequence shown here is derived from an EMBL/GenBank/DDBJ whole genome shotgun (WGS) entry which is preliminary data.</text>
</comment>
<evidence type="ECO:0000313" key="5">
    <source>
        <dbReference type="Proteomes" id="UP000799776"/>
    </source>
</evidence>
<dbReference type="PANTHER" id="PTHR31571">
    <property type="entry name" value="ALTERED INHERITANCE OF MITOCHONDRIA PROTEIN 6"/>
    <property type="match status" value="1"/>
</dbReference>
<evidence type="ECO:0000313" key="4">
    <source>
        <dbReference type="EMBL" id="KAF2087902.1"/>
    </source>
</evidence>
<organism evidence="4 5">
    <name type="scientific">Saccharata proteae CBS 121410</name>
    <dbReference type="NCBI Taxonomy" id="1314787"/>
    <lineage>
        <taxon>Eukaryota</taxon>
        <taxon>Fungi</taxon>
        <taxon>Dikarya</taxon>
        <taxon>Ascomycota</taxon>
        <taxon>Pezizomycotina</taxon>
        <taxon>Dothideomycetes</taxon>
        <taxon>Dothideomycetes incertae sedis</taxon>
        <taxon>Botryosphaeriales</taxon>
        <taxon>Saccharataceae</taxon>
        <taxon>Saccharata</taxon>
    </lineage>
</organism>
<evidence type="ECO:0000256" key="3">
    <source>
        <dbReference type="SAM" id="MobiDB-lite"/>
    </source>
</evidence>
<keyword evidence="5" id="KW-1185">Reference proteome</keyword>
<proteinExistence type="inferred from homology"/>
<evidence type="ECO:0000256" key="1">
    <source>
        <dbReference type="ARBA" id="ARBA00008858"/>
    </source>
</evidence>
<feature type="compositionally biased region" description="Gly residues" evidence="3">
    <location>
        <begin position="251"/>
        <end position="263"/>
    </location>
</feature>
<comment type="similarity">
    <text evidence="1">Belongs to the AIM6 family.</text>
</comment>
<dbReference type="AlphaFoldDB" id="A0A9P4LX89"/>
<dbReference type="InterPro" id="IPR051236">
    <property type="entry name" value="HAT_RTT109-like"/>
</dbReference>
<dbReference type="InterPro" id="IPR039559">
    <property type="entry name" value="AIM6_PI-PLC-like_dom"/>
</dbReference>
<gene>
    <name evidence="4" type="ORF">K490DRAFT_40693</name>
</gene>
<protein>
    <recommendedName>
        <fullName evidence="2">Altered inheritance of mitochondria protein 6</fullName>
    </recommendedName>
</protein>
<sequence length="369" mass="41381">MSTGFASHWLTNLRGIIHLTNIFISLGPLLWDDSDEFLPRWGEPNYFGEGLSKYPTDFTRDVHPVPCHSHNDYWRRVPLFEAIRYGVTGVEADVWLFDDDEELFVGHNTASLTPNRTFRSLYIDPLVDILDRQNPTTDFANVTRHGVWDEDPEQSLVLLVDFKTSGEKTWPAVVEQLSVLRDRGYLTHFNGSAVVPGPVTVVATGNAPFDLVVANSTYRDIFFDAPLAMMYEDPTIPSSKKSQERLPKPLGSGGKDQGQGTSGLGANVTADTFNKTNSFYASVSFTESIGRTFGSKLSKQQIKKIRGQILGAQKRGLKVRYWGAPSWPIGLRNHIWEVLVTEGADMLNVDDLAAAAKTDWSKKKHRNWF</sequence>
<dbReference type="GO" id="GO:0008081">
    <property type="term" value="F:phosphoric diester hydrolase activity"/>
    <property type="evidence" value="ECO:0007669"/>
    <property type="project" value="InterPro"/>
</dbReference>
<reference evidence="4" key="1">
    <citation type="journal article" date="2020" name="Stud. Mycol.">
        <title>101 Dothideomycetes genomes: a test case for predicting lifestyles and emergence of pathogens.</title>
        <authorList>
            <person name="Haridas S."/>
            <person name="Albert R."/>
            <person name="Binder M."/>
            <person name="Bloem J."/>
            <person name="Labutti K."/>
            <person name="Salamov A."/>
            <person name="Andreopoulos B."/>
            <person name="Baker S."/>
            <person name="Barry K."/>
            <person name="Bills G."/>
            <person name="Bluhm B."/>
            <person name="Cannon C."/>
            <person name="Castanera R."/>
            <person name="Culley D."/>
            <person name="Daum C."/>
            <person name="Ezra D."/>
            <person name="Gonzalez J."/>
            <person name="Henrissat B."/>
            <person name="Kuo A."/>
            <person name="Liang C."/>
            <person name="Lipzen A."/>
            <person name="Lutzoni F."/>
            <person name="Magnuson J."/>
            <person name="Mondo S."/>
            <person name="Nolan M."/>
            <person name="Ohm R."/>
            <person name="Pangilinan J."/>
            <person name="Park H.-J."/>
            <person name="Ramirez L."/>
            <person name="Alfaro M."/>
            <person name="Sun H."/>
            <person name="Tritt A."/>
            <person name="Yoshinaga Y."/>
            <person name="Zwiers L.-H."/>
            <person name="Turgeon B."/>
            <person name="Goodwin S."/>
            <person name="Spatafora J."/>
            <person name="Crous P."/>
            <person name="Grigoriev I."/>
        </authorList>
    </citation>
    <scope>NUCLEOTIDE SEQUENCE</scope>
    <source>
        <strain evidence="4">CBS 121410</strain>
    </source>
</reference>